<dbReference type="AlphaFoldDB" id="A0A1G7JMX4"/>
<evidence type="ECO:0000256" key="2">
    <source>
        <dbReference type="SAM" id="SignalP"/>
    </source>
</evidence>
<organism evidence="3 4">
    <name type="scientific">Chitinophaga filiformis</name>
    <name type="common">Myxococcus filiformis</name>
    <name type="synonym">Flexibacter filiformis</name>
    <dbReference type="NCBI Taxonomy" id="104663"/>
    <lineage>
        <taxon>Bacteria</taxon>
        <taxon>Pseudomonadati</taxon>
        <taxon>Bacteroidota</taxon>
        <taxon>Chitinophagia</taxon>
        <taxon>Chitinophagales</taxon>
        <taxon>Chitinophagaceae</taxon>
        <taxon>Chitinophaga</taxon>
    </lineage>
</organism>
<dbReference type="OrthoDB" id="609910at2"/>
<evidence type="ECO:0000256" key="1">
    <source>
        <dbReference type="SAM" id="MobiDB-lite"/>
    </source>
</evidence>
<dbReference type="STRING" id="104663.SAMN04488121_1011303"/>
<sequence length="591" mass="64253">MRKMFSKVLLAISAIAILLTSCSKMPEQSKYIPKTASLVLSVNSKQISKKLITNGITMDKLFAAVQEKDSSSEAQKFWKDIENSGLDLQANSFVSVVYSKNQSYVTLTGGLKDAAKFEEYLKKNISNFSLQTKSDFKYVLEDKQDAVIAWNKSTVICLKGIEGDAMQKAMPPTGLPTPDGDQGEESSDSNNAQPASLVTAADDMQTWVAEVDHLFHLKKDETAGSIEAFNDLLKNNADLSVYINPEPIYSAQSGMMPANLKTLLAGCYYTGAVNFEKGKVEVDGVSYVGKDLAAIYKKYGNMEADLDMLEKYPSQNITGFIVYGFDFRMIGDIVKSTGLDGIANMGLQSSGLTLDDILNAFKGQLVFVASDFQVKKKPSLYIEGDSTTTPESKWVFAMKVGDKAAFDKVMSSPMLKGFFTKQGDTYVMTQNMPGMPAISITDKLVTSASDSALLQEYLAGKGKATGLDNDFVSKIKGKPMGAYVNFEKIVNNIPDEEIPEEGKPLAGKFKNLLRDMTAVSNSFDGKTQHSEIVLNFKNENENSLVQLVNLGTEAAKYMEEKKKADAAKAAAMVAADSAAAVAADAEEKATH</sequence>
<evidence type="ECO:0000313" key="3">
    <source>
        <dbReference type="EMBL" id="SDF26287.1"/>
    </source>
</evidence>
<evidence type="ECO:0000313" key="4">
    <source>
        <dbReference type="Proteomes" id="UP000199045"/>
    </source>
</evidence>
<dbReference type="EMBL" id="FNBN01000001">
    <property type="protein sequence ID" value="SDF26287.1"/>
    <property type="molecule type" value="Genomic_DNA"/>
</dbReference>
<evidence type="ECO:0008006" key="5">
    <source>
        <dbReference type="Google" id="ProtNLM"/>
    </source>
</evidence>
<gene>
    <name evidence="3" type="ORF">SAMN04488121_1011303</name>
</gene>
<dbReference type="Proteomes" id="UP000199045">
    <property type="component" value="Unassembled WGS sequence"/>
</dbReference>
<dbReference type="Pfam" id="PF16120">
    <property type="entry name" value="DUF4836"/>
    <property type="match status" value="1"/>
</dbReference>
<dbReference type="RefSeq" id="WP_089829650.1">
    <property type="nucleotide sequence ID" value="NZ_FNBN01000001.1"/>
</dbReference>
<proteinExistence type="predicted"/>
<feature type="signal peptide" evidence="2">
    <location>
        <begin position="1"/>
        <end position="26"/>
    </location>
</feature>
<accession>A0A1G7JMX4</accession>
<feature type="chain" id="PRO_5011786919" description="DUF4836 family protein" evidence="2">
    <location>
        <begin position="27"/>
        <end position="591"/>
    </location>
</feature>
<reference evidence="3 4" key="1">
    <citation type="submission" date="2016-10" db="EMBL/GenBank/DDBJ databases">
        <authorList>
            <person name="de Groot N.N."/>
        </authorList>
    </citation>
    <scope>NUCLEOTIDE SEQUENCE [LARGE SCALE GENOMIC DNA]</scope>
    <source>
        <strain evidence="3 4">DSM 527</strain>
    </source>
</reference>
<protein>
    <recommendedName>
        <fullName evidence="5">DUF4836 family protein</fullName>
    </recommendedName>
</protein>
<name>A0A1G7JMX4_CHIFI</name>
<dbReference type="InterPro" id="IPR032276">
    <property type="entry name" value="DUF4836"/>
</dbReference>
<feature type="region of interest" description="Disordered" evidence="1">
    <location>
        <begin position="167"/>
        <end position="192"/>
    </location>
</feature>
<dbReference type="PROSITE" id="PS51257">
    <property type="entry name" value="PROKAR_LIPOPROTEIN"/>
    <property type="match status" value="1"/>
</dbReference>
<keyword evidence="2" id="KW-0732">Signal</keyword>